<comment type="caution">
    <text evidence="2">The sequence shown here is derived from an EMBL/GenBank/DDBJ whole genome shotgun (WGS) entry which is preliminary data.</text>
</comment>
<dbReference type="Proteomes" id="UP001383192">
    <property type="component" value="Unassembled WGS sequence"/>
</dbReference>
<reference evidence="2 3" key="1">
    <citation type="submission" date="2024-01" db="EMBL/GenBank/DDBJ databases">
        <title>A draft genome for a cacao thread blight-causing isolate of Paramarasmius palmivorus.</title>
        <authorList>
            <person name="Baruah I.K."/>
            <person name="Bukari Y."/>
            <person name="Amoako-Attah I."/>
            <person name="Meinhardt L.W."/>
            <person name="Bailey B.A."/>
            <person name="Cohen S.P."/>
        </authorList>
    </citation>
    <scope>NUCLEOTIDE SEQUENCE [LARGE SCALE GENOMIC DNA]</scope>
    <source>
        <strain evidence="2 3">GH-12</strain>
    </source>
</reference>
<evidence type="ECO:0000259" key="1">
    <source>
        <dbReference type="PROSITE" id="PS50181"/>
    </source>
</evidence>
<evidence type="ECO:0000313" key="3">
    <source>
        <dbReference type="Proteomes" id="UP001383192"/>
    </source>
</evidence>
<feature type="domain" description="F-box" evidence="1">
    <location>
        <begin position="29"/>
        <end position="78"/>
    </location>
</feature>
<name>A0AAW0CIZ0_9AGAR</name>
<accession>A0AAW0CIZ0</accession>
<dbReference type="AlphaFoldDB" id="A0AAW0CIZ0"/>
<dbReference type="InterPro" id="IPR036047">
    <property type="entry name" value="F-box-like_dom_sf"/>
</dbReference>
<dbReference type="SUPFAM" id="SSF81383">
    <property type="entry name" value="F-box domain"/>
    <property type="match status" value="1"/>
</dbReference>
<protein>
    <recommendedName>
        <fullName evidence="1">F-box domain-containing protein</fullName>
    </recommendedName>
</protein>
<dbReference type="SMART" id="SM00256">
    <property type="entry name" value="FBOX"/>
    <property type="match status" value="1"/>
</dbReference>
<dbReference type="InterPro" id="IPR001810">
    <property type="entry name" value="F-box_dom"/>
</dbReference>
<sequence>MAGKRKNPPGTGDSGGEKKKRVIMRKGALHYVKELPLEILFEILNHVEPIDLLRLSRTCKDLRNILMSRKMSTLWKTSRQSAELPEIIPSMSEPAFVNLLLMPYCHFCTTAVVHLISWSAHLRCCHKCLPKKFSPRSELVLTGIEMPEDIWNFAIKYDQTTRAPPEWRELEDDDKIYLKSSVEALFKQFTLLEDDADATEKWIAEMASIRAADTKRELECSAWVSVRSTERVTELQDTRKERYKAVSSRLKALGWTDELARKSCRTALANHKLVNKPQLLTDKIWKNISSTLVAFISELKTQRLARERHDLLSKRFALLPSLIRDCGTLLPRSLIMPPTSDVALLEPFRSAIENTPLVEGAKGTHFDNAVPILPRFIQDWNTTAHAKVLKALQDHKAGSSKTDLCLSTSLFTCTCSRTWSRQVYAYPSILTHRCYSNSTFKSNWSYHQHEYKICTDALAYTMKIGELYNIDPAKTTIEEMLSLNPLVECIGCRTRRGSRLFMRWSTAVSHESYHLDQLAVVSQEDKERVEIEETEADLQVRRVIQKREPWYLCKKCNFRDSLKQVKLHLREAHHIDNISDQDWEFSPLGELTKMGPYEVELHPQGQNHWHDFSFSLHVAMSDNNSSDTE</sequence>
<gene>
    <name evidence="2" type="ORF">VNI00_010422</name>
</gene>
<dbReference type="EMBL" id="JAYKXP010000041">
    <property type="protein sequence ID" value="KAK7039030.1"/>
    <property type="molecule type" value="Genomic_DNA"/>
</dbReference>
<dbReference type="Pfam" id="PF00646">
    <property type="entry name" value="F-box"/>
    <property type="match status" value="1"/>
</dbReference>
<dbReference type="Gene3D" id="1.20.1280.50">
    <property type="match status" value="1"/>
</dbReference>
<dbReference type="PROSITE" id="PS50181">
    <property type="entry name" value="FBOX"/>
    <property type="match status" value="1"/>
</dbReference>
<organism evidence="2 3">
    <name type="scientific">Paramarasmius palmivorus</name>
    <dbReference type="NCBI Taxonomy" id="297713"/>
    <lineage>
        <taxon>Eukaryota</taxon>
        <taxon>Fungi</taxon>
        <taxon>Dikarya</taxon>
        <taxon>Basidiomycota</taxon>
        <taxon>Agaricomycotina</taxon>
        <taxon>Agaricomycetes</taxon>
        <taxon>Agaricomycetidae</taxon>
        <taxon>Agaricales</taxon>
        <taxon>Marasmiineae</taxon>
        <taxon>Marasmiaceae</taxon>
        <taxon>Paramarasmius</taxon>
    </lineage>
</organism>
<proteinExistence type="predicted"/>
<keyword evidence="3" id="KW-1185">Reference proteome</keyword>
<evidence type="ECO:0000313" key="2">
    <source>
        <dbReference type="EMBL" id="KAK7039030.1"/>
    </source>
</evidence>
<dbReference type="CDD" id="cd22150">
    <property type="entry name" value="F-box_CeFBXA-like"/>
    <property type="match status" value="1"/>
</dbReference>